<evidence type="ECO:0000259" key="9">
    <source>
        <dbReference type="Pfam" id="PF02687"/>
    </source>
</evidence>
<dbReference type="PANTHER" id="PTHR30572">
    <property type="entry name" value="MEMBRANE COMPONENT OF TRANSPORTER-RELATED"/>
    <property type="match status" value="1"/>
</dbReference>
<keyword evidence="4 8" id="KW-1133">Transmembrane helix</keyword>
<dbReference type="Pfam" id="PF02687">
    <property type="entry name" value="FtsX"/>
    <property type="match status" value="2"/>
</dbReference>
<proteinExistence type="inferred from homology"/>
<keyword evidence="12" id="KW-1185">Reference proteome</keyword>
<evidence type="ECO:0000313" key="12">
    <source>
        <dbReference type="Proteomes" id="UP001500466"/>
    </source>
</evidence>
<comment type="caution">
    <text evidence="11">The sequence shown here is derived from an EMBL/GenBank/DDBJ whole genome shotgun (WGS) entry which is preliminary data.</text>
</comment>
<dbReference type="InterPro" id="IPR050250">
    <property type="entry name" value="Macrolide_Exporter_MacB"/>
</dbReference>
<feature type="transmembrane region" description="Helical" evidence="8">
    <location>
        <begin position="512"/>
        <end position="532"/>
    </location>
</feature>
<evidence type="ECO:0000256" key="8">
    <source>
        <dbReference type="SAM" id="Phobius"/>
    </source>
</evidence>
<feature type="domain" description="ABC3 transporter permease C-terminal" evidence="9">
    <location>
        <begin position="740"/>
        <end position="855"/>
    </location>
</feature>
<evidence type="ECO:0000256" key="7">
    <source>
        <dbReference type="SAM" id="MobiDB-lite"/>
    </source>
</evidence>
<dbReference type="InterPro" id="IPR025857">
    <property type="entry name" value="MacB_PCD"/>
</dbReference>
<accession>A0ABP9HFX5</accession>
<feature type="transmembrane region" description="Helical" evidence="8">
    <location>
        <begin position="782"/>
        <end position="809"/>
    </location>
</feature>
<feature type="domain" description="MacB-like periplasmic core" evidence="10">
    <location>
        <begin position="38"/>
        <end position="254"/>
    </location>
</feature>
<feature type="transmembrane region" description="Helical" evidence="8">
    <location>
        <begin position="376"/>
        <end position="400"/>
    </location>
</feature>
<feature type="transmembrane region" description="Helical" evidence="8">
    <location>
        <begin position="37"/>
        <end position="57"/>
    </location>
</feature>
<evidence type="ECO:0000256" key="4">
    <source>
        <dbReference type="ARBA" id="ARBA00022989"/>
    </source>
</evidence>
<sequence>MPPARDRAADPAEPPAEDGTDMWKTTVRNLVAHRLRLLLTAVAIVFGVAFVSGVLTLNATVSDGYRKAAATDLKDVAVGMRATADATRDLQVPQLDEKLVDKIRTLPGVSAVRATNSGFTAVVDKDGDRMGGRRNTTGTTFSPGKDGQDPKYRFTSGRGPAGADEVAVDERAAHDAGFKVGDRIRVVANGPVLAPLLVGTFTTDDAQYKLGGTLTLFDRATAQALFSRPGAYSTIAVYAAPGTAEAALLAEIRPLTPRGAEAKTGDALRTDQRNDIERSTKSLTQTLLMFAGIALFVGTFIIANTFSMLVAQRTREFALLRAIGATRRQVSRAVLVEATVLGLVSGIVGYVLGIGLCQGLRAVFAAIDAELPPGPVVISSGAVIAALVVGVLVTVVAAWLPAHRASSIPPVAALRSDLPPSTKNLRVRNAVGGLLVALGVAVVYGVSRVEDKGNGDLMMIMGGGFLALIGVIMLVPLLSTPVLRLLGRPLAALFGVSGKLAKENAVRNPRRTAATASALMIGLILVSTLSVFGSSLKQELDRVALRGISADYGVEMVSGTPMDAAMVDAVRKAPGVRAMSPQLGAQARVGGTDTDITALDAGTGMDLLHAEFVEGGPQGFATGLIVDEQRAKDKGWKVGSLADVTFPDGKTASIPVGGIYKKNLLLGDALMTTEALAPHLDRPLASAIFVKAAPGQEAAMRGTLKKALGDNPAVKIMSKDDYRKELGGIIDLLLNLLYGLLGMAIVIAVIGIVNTLAMSVFERTREIGMLRAIGLDRRRVRVMIRVEAVLISVFGALLGMGLGLLIGVLGVRAAKGGTEMTPVVPWDRMGLFLILAALVGMLAAAWPARRAAKMEVLGAIRGA</sequence>
<feature type="transmembrane region" description="Helical" evidence="8">
    <location>
        <begin position="332"/>
        <end position="356"/>
    </location>
</feature>
<feature type="domain" description="ABC3 transporter permease C-terminal" evidence="9">
    <location>
        <begin position="289"/>
        <end position="410"/>
    </location>
</feature>
<evidence type="ECO:0000256" key="1">
    <source>
        <dbReference type="ARBA" id="ARBA00004651"/>
    </source>
</evidence>
<feature type="transmembrane region" description="Helical" evidence="8">
    <location>
        <begin position="458"/>
        <end position="478"/>
    </location>
</feature>
<dbReference type="Proteomes" id="UP001500466">
    <property type="component" value="Unassembled WGS sequence"/>
</dbReference>
<feature type="transmembrane region" description="Helical" evidence="8">
    <location>
        <begin position="736"/>
        <end position="761"/>
    </location>
</feature>
<organism evidence="11 12">
    <name type="scientific">Yinghuangia aomiensis</name>
    <dbReference type="NCBI Taxonomy" id="676205"/>
    <lineage>
        <taxon>Bacteria</taxon>
        <taxon>Bacillati</taxon>
        <taxon>Actinomycetota</taxon>
        <taxon>Actinomycetes</taxon>
        <taxon>Kitasatosporales</taxon>
        <taxon>Streptomycetaceae</taxon>
        <taxon>Yinghuangia</taxon>
    </lineage>
</organism>
<keyword evidence="5 8" id="KW-0472">Membrane</keyword>
<feature type="transmembrane region" description="Helical" evidence="8">
    <location>
        <begin position="287"/>
        <end position="311"/>
    </location>
</feature>
<feature type="transmembrane region" description="Helical" evidence="8">
    <location>
        <begin position="427"/>
        <end position="446"/>
    </location>
</feature>
<keyword evidence="2" id="KW-1003">Cell membrane</keyword>
<comment type="similarity">
    <text evidence="6">Belongs to the ABC-4 integral membrane protein family.</text>
</comment>
<feature type="transmembrane region" description="Helical" evidence="8">
    <location>
        <begin position="829"/>
        <end position="848"/>
    </location>
</feature>
<evidence type="ECO:0000313" key="11">
    <source>
        <dbReference type="EMBL" id="GAA4969600.1"/>
    </source>
</evidence>
<dbReference type="EMBL" id="BAABHS010000013">
    <property type="protein sequence ID" value="GAA4969600.1"/>
    <property type="molecule type" value="Genomic_DNA"/>
</dbReference>
<name>A0ABP9HFX5_9ACTN</name>
<protein>
    <submittedName>
        <fullName evidence="11">ABC transporter permease</fullName>
    </submittedName>
</protein>
<evidence type="ECO:0000256" key="3">
    <source>
        <dbReference type="ARBA" id="ARBA00022692"/>
    </source>
</evidence>
<evidence type="ECO:0000256" key="5">
    <source>
        <dbReference type="ARBA" id="ARBA00023136"/>
    </source>
</evidence>
<keyword evidence="3 8" id="KW-0812">Transmembrane</keyword>
<dbReference type="PANTHER" id="PTHR30572:SF4">
    <property type="entry name" value="ABC TRANSPORTER PERMEASE YTRF"/>
    <property type="match status" value="1"/>
</dbReference>
<evidence type="ECO:0000256" key="2">
    <source>
        <dbReference type="ARBA" id="ARBA00022475"/>
    </source>
</evidence>
<comment type="subcellular location">
    <subcellularLocation>
        <location evidence="1">Cell membrane</location>
        <topology evidence="1">Multi-pass membrane protein</topology>
    </subcellularLocation>
</comment>
<reference evidence="12" key="1">
    <citation type="journal article" date="2019" name="Int. J. Syst. Evol. Microbiol.">
        <title>The Global Catalogue of Microorganisms (GCM) 10K type strain sequencing project: providing services to taxonomists for standard genome sequencing and annotation.</title>
        <authorList>
            <consortium name="The Broad Institute Genomics Platform"/>
            <consortium name="The Broad Institute Genome Sequencing Center for Infectious Disease"/>
            <person name="Wu L."/>
            <person name="Ma J."/>
        </authorList>
    </citation>
    <scope>NUCLEOTIDE SEQUENCE [LARGE SCALE GENOMIC DNA]</scope>
    <source>
        <strain evidence="12">JCM 17986</strain>
    </source>
</reference>
<gene>
    <name evidence="11" type="ORF">GCM10023205_38590</name>
</gene>
<feature type="compositionally biased region" description="Basic and acidic residues" evidence="7">
    <location>
        <begin position="1"/>
        <end position="10"/>
    </location>
</feature>
<evidence type="ECO:0000256" key="6">
    <source>
        <dbReference type="ARBA" id="ARBA00038076"/>
    </source>
</evidence>
<dbReference type="Pfam" id="PF12704">
    <property type="entry name" value="MacB_PCD"/>
    <property type="match status" value="1"/>
</dbReference>
<evidence type="ECO:0000259" key="10">
    <source>
        <dbReference type="Pfam" id="PF12704"/>
    </source>
</evidence>
<feature type="region of interest" description="Disordered" evidence="7">
    <location>
        <begin position="123"/>
        <end position="151"/>
    </location>
</feature>
<feature type="region of interest" description="Disordered" evidence="7">
    <location>
        <begin position="1"/>
        <end position="20"/>
    </location>
</feature>
<dbReference type="InterPro" id="IPR003838">
    <property type="entry name" value="ABC3_permease_C"/>
</dbReference>